<keyword evidence="3" id="KW-1185">Reference proteome</keyword>
<reference evidence="4" key="1">
    <citation type="submission" date="2022-11" db="UniProtKB">
        <authorList>
            <consortium name="WormBaseParasite"/>
        </authorList>
    </citation>
    <scope>IDENTIFICATION</scope>
</reference>
<evidence type="ECO:0000313" key="4">
    <source>
        <dbReference type="WBParaSite" id="jg15870"/>
    </source>
</evidence>
<evidence type="ECO:0000313" key="3">
    <source>
        <dbReference type="Proteomes" id="UP000887574"/>
    </source>
</evidence>
<name>A0A915D5T5_9BILA</name>
<keyword evidence="1" id="KW-0732">Signal</keyword>
<evidence type="ECO:0000259" key="2">
    <source>
        <dbReference type="Pfam" id="PF23003"/>
    </source>
</evidence>
<dbReference type="WBParaSite" id="jg15870">
    <property type="protein sequence ID" value="jg15870"/>
    <property type="gene ID" value="jg15870"/>
</dbReference>
<evidence type="ECO:0000256" key="1">
    <source>
        <dbReference type="SAM" id="SignalP"/>
    </source>
</evidence>
<dbReference type="Pfam" id="PF23003">
    <property type="entry name" value="Fn1_2"/>
    <property type="match status" value="1"/>
</dbReference>
<feature type="signal peptide" evidence="1">
    <location>
        <begin position="1"/>
        <end position="35"/>
    </location>
</feature>
<feature type="chain" id="PRO_5037333205" evidence="1">
    <location>
        <begin position="36"/>
        <end position="95"/>
    </location>
</feature>
<protein>
    <submittedName>
        <fullName evidence="4">Secreted protein</fullName>
    </submittedName>
</protein>
<proteinExistence type="predicted"/>
<dbReference type="InterPro" id="IPR055119">
    <property type="entry name" value="Mig18_Fn1"/>
</dbReference>
<dbReference type="Proteomes" id="UP000887574">
    <property type="component" value="Unplaced"/>
</dbReference>
<organism evidence="3 4">
    <name type="scientific">Ditylenchus dipsaci</name>
    <dbReference type="NCBI Taxonomy" id="166011"/>
    <lineage>
        <taxon>Eukaryota</taxon>
        <taxon>Metazoa</taxon>
        <taxon>Ecdysozoa</taxon>
        <taxon>Nematoda</taxon>
        <taxon>Chromadorea</taxon>
        <taxon>Rhabditida</taxon>
        <taxon>Tylenchina</taxon>
        <taxon>Tylenchomorpha</taxon>
        <taxon>Sphaerularioidea</taxon>
        <taxon>Anguinidae</taxon>
        <taxon>Anguininae</taxon>
        <taxon>Ditylenchus</taxon>
    </lineage>
</organism>
<accession>A0A915D5T5</accession>
<dbReference type="SUPFAM" id="SSF57603">
    <property type="entry name" value="FnI-like domain"/>
    <property type="match status" value="1"/>
</dbReference>
<sequence>MCFRICKKREMIANLEVFLPLLLVLGVLCVGSSTACKHNGVDYRNGEEWEERSAFVMRCTIYENGSWKTEVVACVLPNHGRRIPINTSVEDHNDE</sequence>
<dbReference type="AlphaFoldDB" id="A0A915D5T5"/>
<feature type="domain" description="Abnormal cell migration protein 18-like fibronectin type I" evidence="2">
    <location>
        <begin position="34"/>
        <end position="91"/>
    </location>
</feature>